<evidence type="ECO:0000256" key="6">
    <source>
        <dbReference type="PIRSR" id="PIRSR005763-1"/>
    </source>
</evidence>
<keyword evidence="4" id="KW-0677">Repeat</keyword>
<dbReference type="InterPro" id="IPR008995">
    <property type="entry name" value="Mo/tungstate-bd_C_term_dom"/>
</dbReference>
<gene>
    <name evidence="8" type="ORF">ABB34_02015</name>
</gene>
<accession>A0A0R0ED71</accession>
<dbReference type="AlphaFoldDB" id="A0A0R0ED71"/>
<dbReference type="GO" id="GO:0015689">
    <property type="term" value="P:molybdate ion transport"/>
    <property type="evidence" value="ECO:0007669"/>
    <property type="project" value="UniProtKB-UniRule"/>
</dbReference>
<protein>
    <submittedName>
        <fullName evidence="8">ModE family transcriptional regulator</fullName>
    </submittedName>
</protein>
<dbReference type="NCBIfam" id="TIGR00638">
    <property type="entry name" value="Mop"/>
    <property type="match status" value="2"/>
</dbReference>
<evidence type="ECO:0000256" key="4">
    <source>
        <dbReference type="ARBA" id="ARBA00022737"/>
    </source>
</evidence>
<dbReference type="InterPro" id="IPR036390">
    <property type="entry name" value="WH_DNA-bd_sf"/>
</dbReference>
<dbReference type="OrthoDB" id="9800709at2"/>
<evidence type="ECO:0000256" key="2">
    <source>
        <dbReference type="ARBA" id="ARBA00022448"/>
    </source>
</evidence>
<evidence type="ECO:0000313" key="8">
    <source>
        <dbReference type="EMBL" id="KRG88078.1"/>
    </source>
</evidence>
<feature type="region of interest" description="Required for dimer formation and molybdate binding" evidence="6">
    <location>
        <begin position="132"/>
        <end position="140"/>
    </location>
</feature>
<comment type="caution">
    <text evidence="8">The sequence shown here is derived from an EMBL/GenBank/DDBJ whole genome shotgun (WGS) entry which is preliminary data.</text>
</comment>
<dbReference type="Gene3D" id="2.40.50.100">
    <property type="match status" value="2"/>
</dbReference>
<dbReference type="Pfam" id="PF03459">
    <property type="entry name" value="TOBE"/>
    <property type="match status" value="2"/>
</dbReference>
<dbReference type="Gene3D" id="1.10.10.10">
    <property type="entry name" value="Winged helix-like DNA-binding domain superfamily/Winged helix DNA-binding domain"/>
    <property type="match status" value="1"/>
</dbReference>
<evidence type="ECO:0000313" key="9">
    <source>
        <dbReference type="Proteomes" id="UP000050940"/>
    </source>
</evidence>
<dbReference type="InterPro" id="IPR051815">
    <property type="entry name" value="Molybdate_resp_trans_reg"/>
</dbReference>
<proteinExistence type="inferred from homology"/>
<dbReference type="InterPro" id="IPR016462">
    <property type="entry name" value="ModE"/>
</dbReference>
<dbReference type="PANTHER" id="PTHR30432">
    <property type="entry name" value="TRANSCRIPTIONAL REGULATOR MODE"/>
    <property type="match status" value="1"/>
</dbReference>
<evidence type="ECO:0000256" key="5">
    <source>
        <dbReference type="PIRNR" id="PIRNR005763"/>
    </source>
</evidence>
<dbReference type="EMBL" id="LDJP01000010">
    <property type="protein sequence ID" value="KRG88078.1"/>
    <property type="molecule type" value="Genomic_DNA"/>
</dbReference>
<feature type="domain" description="Mop" evidence="7">
    <location>
        <begin position="203"/>
        <end position="269"/>
    </location>
</feature>
<dbReference type="RefSeq" id="WP_057639560.1">
    <property type="nucleotide sequence ID" value="NZ_LDJP01000010.1"/>
</dbReference>
<keyword evidence="2 5" id="KW-0813">Transport</keyword>
<dbReference type="SUPFAM" id="SSF50331">
    <property type="entry name" value="MOP-like"/>
    <property type="match status" value="2"/>
</dbReference>
<dbReference type="Proteomes" id="UP000050940">
    <property type="component" value="Unassembled WGS sequence"/>
</dbReference>
<name>A0A0R0ED71_9GAMM</name>
<dbReference type="InterPro" id="IPR036388">
    <property type="entry name" value="WH-like_DNA-bd_sf"/>
</dbReference>
<dbReference type="InterPro" id="IPR005116">
    <property type="entry name" value="Transp-assoc_OB_typ1"/>
</dbReference>
<reference evidence="8 9" key="1">
    <citation type="submission" date="2015-05" db="EMBL/GenBank/DDBJ databases">
        <title>Genome sequencing and analysis of members of genus Stenotrophomonas.</title>
        <authorList>
            <person name="Patil P.P."/>
            <person name="Midha S."/>
            <person name="Patil P.B."/>
        </authorList>
    </citation>
    <scope>NUCLEOTIDE SEQUENCE [LARGE SCALE GENOMIC DNA]</scope>
    <source>
        <strain evidence="8 9">JCM 16244</strain>
    </source>
</reference>
<feature type="domain" description="Mop" evidence="7">
    <location>
        <begin position="131"/>
        <end position="197"/>
    </location>
</feature>
<dbReference type="GO" id="GO:0003700">
    <property type="term" value="F:DNA-binding transcription factor activity"/>
    <property type="evidence" value="ECO:0007669"/>
    <property type="project" value="InterPro"/>
</dbReference>
<organism evidence="8 9">
    <name type="scientific">Stenotrophomonas daejeonensis</name>
    <dbReference type="NCBI Taxonomy" id="659018"/>
    <lineage>
        <taxon>Bacteria</taxon>
        <taxon>Pseudomonadati</taxon>
        <taxon>Pseudomonadota</taxon>
        <taxon>Gammaproteobacteria</taxon>
        <taxon>Lysobacterales</taxon>
        <taxon>Lysobacteraceae</taxon>
        <taxon>Stenotrophomonas</taxon>
    </lineage>
</organism>
<dbReference type="PIRSF" id="PIRSF005763">
    <property type="entry name" value="Txn_reg_ModE"/>
    <property type="match status" value="1"/>
</dbReference>
<dbReference type="InterPro" id="IPR004606">
    <property type="entry name" value="Mop_domain"/>
</dbReference>
<dbReference type="Pfam" id="PF00126">
    <property type="entry name" value="HTH_1"/>
    <property type="match status" value="1"/>
</dbReference>
<dbReference type="PATRIC" id="fig|659018.3.peg.122"/>
<evidence type="ECO:0000256" key="1">
    <source>
        <dbReference type="ARBA" id="ARBA00008110"/>
    </source>
</evidence>
<evidence type="ECO:0000256" key="3">
    <source>
        <dbReference type="ARBA" id="ARBA00022505"/>
    </source>
</evidence>
<dbReference type="PANTHER" id="PTHR30432:SF1">
    <property type="entry name" value="DNA-BINDING TRANSCRIPTIONAL DUAL REGULATOR MODE"/>
    <property type="match status" value="1"/>
</dbReference>
<comment type="similarity">
    <text evidence="1 5">Belongs to the ModE family.</text>
</comment>
<dbReference type="PROSITE" id="PS51866">
    <property type="entry name" value="MOP"/>
    <property type="match status" value="2"/>
</dbReference>
<evidence type="ECO:0000259" key="7">
    <source>
        <dbReference type="PROSITE" id="PS51866"/>
    </source>
</evidence>
<dbReference type="InterPro" id="IPR000847">
    <property type="entry name" value="LysR_HTH_N"/>
</dbReference>
<sequence>MADSPAPAPIEPHGHLWLSVAGQSLGGRGRFALLGLIDACGSISQAAKRMGMTYKNAWDAVDAMNTAAGEPLVARTVGGRGGGGAQLTERGRQLIRHFEQLEREHRLFLHSLQSRPGLGDDLALIRRIGMVTSARNQFHGHVRGIVAGAVNDEVLLEVAPGLQIVATITHDSVRSLGLEVGTPAFALVKASSVIVASDVEGARYSARNRFAGTVARISQGAVNDEIVVDVGNACSMVAIITRESTRALGLEPGAAATVLFKASSVIVGVPH</sequence>
<dbReference type="GO" id="GO:0030151">
    <property type="term" value="F:molybdenum ion binding"/>
    <property type="evidence" value="ECO:0007669"/>
    <property type="project" value="UniProtKB-UniRule"/>
</dbReference>
<dbReference type="SUPFAM" id="SSF46785">
    <property type="entry name" value="Winged helix' DNA-binding domain"/>
    <property type="match status" value="1"/>
</dbReference>
<keyword evidence="3 5" id="KW-0500">Molybdenum</keyword>
<keyword evidence="9" id="KW-1185">Reference proteome</keyword>
<dbReference type="STRING" id="659018.ABB34_02015"/>